<proteinExistence type="inferred from homology"/>
<dbReference type="PROSITE" id="PS00586">
    <property type="entry name" value="RIBOSOMAL_L16_1"/>
    <property type="match status" value="1"/>
</dbReference>
<keyword evidence="3 6" id="KW-0689">Ribosomal protein</keyword>
<keyword evidence="4 6" id="KW-0687">Ribonucleoprotein</keyword>
<evidence type="ECO:0000256" key="7">
    <source>
        <dbReference type="RuleBase" id="RU004413"/>
    </source>
</evidence>
<dbReference type="GO" id="GO:0019843">
    <property type="term" value="F:rRNA binding"/>
    <property type="evidence" value="ECO:0007669"/>
    <property type="project" value="UniProtKB-UniRule"/>
</dbReference>
<evidence type="ECO:0000256" key="3">
    <source>
        <dbReference type="ARBA" id="ARBA00022980"/>
    </source>
</evidence>
<comment type="subunit">
    <text evidence="6 8">Part of the 50S ribosomal subunit.</text>
</comment>
<dbReference type="GO" id="GO:1990904">
    <property type="term" value="C:ribonucleoprotein complex"/>
    <property type="evidence" value="ECO:0007669"/>
    <property type="project" value="UniProtKB-KW"/>
</dbReference>
<dbReference type="AlphaFoldDB" id="A0A2M7XHK1"/>
<reference evidence="10" key="1">
    <citation type="submission" date="2017-09" db="EMBL/GenBank/DDBJ databases">
        <title>Depth-based differentiation of microbial function through sediment-hosted aquifers and enrichment of novel symbionts in the deep terrestrial subsurface.</title>
        <authorList>
            <person name="Probst A.J."/>
            <person name="Ladd B."/>
            <person name="Jarett J.K."/>
            <person name="Geller-Mcgrath D.E."/>
            <person name="Sieber C.M.K."/>
            <person name="Emerson J.B."/>
            <person name="Anantharaman K."/>
            <person name="Thomas B.C."/>
            <person name="Malmstrom R."/>
            <person name="Stieglmeier M."/>
            <person name="Klingl A."/>
            <person name="Woyke T."/>
            <person name="Ryan C.M."/>
            <person name="Banfield J.F."/>
        </authorList>
    </citation>
    <scope>NUCLEOTIDE SEQUENCE [LARGE SCALE GENOMIC DNA]</scope>
</reference>
<dbReference type="InterPro" id="IPR036920">
    <property type="entry name" value="Ribosomal_uL16_sf"/>
</dbReference>
<dbReference type="PRINTS" id="PR00060">
    <property type="entry name" value="RIBOSOMALL16"/>
</dbReference>
<evidence type="ECO:0000256" key="1">
    <source>
        <dbReference type="ARBA" id="ARBA00008931"/>
    </source>
</evidence>
<dbReference type="EMBL" id="PFWS01000028">
    <property type="protein sequence ID" value="PJA47351.1"/>
    <property type="molecule type" value="Genomic_DNA"/>
</dbReference>
<evidence type="ECO:0000256" key="5">
    <source>
        <dbReference type="ARBA" id="ARBA00035198"/>
    </source>
</evidence>
<dbReference type="GO" id="GO:0006412">
    <property type="term" value="P:translation"/>
    <property type="evidence" value="ECO:0007669"/>
    <property type="project" value="UniProtKB-UniRule"/>
</dbReference>
<dbReference type="InterPro" id="IPR020798">
    <property type="entry name" value="Ribosomal_uL16_CS"/>
</dbReference>
<protein>
    <recommendedName>
        <fullName evidence="5 6">Large ribosomal subunit protein uL16</fullName>
    </recommendedName>
</protein>
<evidence type="ECO:0000313" key="10">
    <source>
        <dbReference type="Proteomes" id="UP000229749"/>
    </source>
</evidence>
<keyword evidence="2 6" id="KW-0820">tRNA-binding</keyword>
<evidence type="ECO:0000256" key="8">
    <source>
        <dbReference type="RuleBase" id="RU004414"/>
    </source>
</evidence>
<dbReference type="CDD" id="cd01433">
    <property type="entry name" value="Ribosomal_L16_L10e"/>
    <property type="match status" value="1"/>
</dbReference>
<evidence type="ECO:0000256" key="4">
    <source>
        <dbReference type="ARBA" id="ARBA00023274"/>
    </source>
</evidence>
<dbReference type="SUPFAM" id="SSF54686">
    <property type="entry name" value="Ribosomal protein L16p/L10e"/>
    <property type="match status" value="1"/>
</dbReference>
<dbReference type="Pfam" id="PF00252">
    <property type="entry name" value="Ribosomal_L16"/>
    <property type="match status" value="1"/>
</dbReference>
<name>A0A2M7XHK1_9BACT</name>
<keyword evidence="6 8" id="KW-0699">rRNA-binding</keyword>
<dbReference type="Gene3D" id="3.90.1170.10">
    <property type="entry name" value="Ribosomal protein L10e/L16"/>
    <property type="match status" value="1"/>
</dbReference>
<organism evidence="9 10">
    <name type="scientific">Candidatus Uhrbacteria bacterium CG_4_9_14_3_um_filter_36_7</name>
    <dbReference type="NCBI Taxonomy" id="1975033"/>
    <lineage>
        <taxon>Bacteria</taxon>
        <taxon>Candidatus Uhriibacteriota</taxon>
    </lineage>
</organism>
<comment type="caution">
    <text evidence="9">The sequence shown here is derived from an EMBL/GenBank/DDBJ whole genome shotgun (WGS) entry which is preliminary data.</text>
</comment>
<dbReference type="PANTHER" id="PTHR12220:SF13">
    <property type="entry name" value="LARGE RIBOSOMAL SUBUNIT PROTEIN UL16M"/>
    <property type="match status" value="1"/>
</dbReference>
<dbReference type="FunFam" id="3.90.1170.10:FF:000001">
    <property type="entry name" value="50S ribosomal protein L16"/>
    <property type="match status" value="1"/>
</dbReference>
<dbReference type="GO" id="GO:0005840">
    <property type="term" value="C:ribosome"/>
    <property type="evidence" value="ECO:0007669"/>
    <property type="project" value="UniProtKB-KW"/>
</dbReference>
<dbReference type="NCBIfam" id="TIGR01164">
    <property type="entry name" value="rplP_bact"/>
    <property type="match status" value="1"/>
</dbReference>
<dbReference type="GO" id="GO:0000049">
    <property type="term" value="F:tRNA binding"/>
    <property type="evidence" value="ECO:0007669"/>
    <property type="project" value="UniProtKB-KW"/>
</dbReference>
<comment type="similarity">
    <text evidence="1 6 7">Belongs to the universal ribosomal protein uL16 family.</text>
</comment>
<keyword evidence="6 8" id="KW-0694">RNA-binding</keyword>
<evidence type="ECO:0000256" key="6">
    <source>
        <dbReference type="HAMAP-Rule" id="MF_01342"/>
    </source>
</evidence>
<dbReference type="InterPro" id="IPR016180">
    <property type="entry name" value="Ribosomal_uL16_dom"/>
</dbReference>
<sequence length="137" mass="15526">MLIPKKVKHRKWHKGRRSGKRLATQKTFLAFGAFGLKAMSEGWVTSRQIEAARRAMTRHMKRGGKIWIRIFPDHPITTKGSEMPMGKGKGAVDHYIAAVRTGTVLFELDGIDEKIAEETLLLASYKLPLKTKIIRQT</sequence>
<dbReference type="Proteomes" id="UP000229749">
    <property type="component" value="Unassembled WGS sequence"/>
</dbReference>
<accession>A0A2M7XHK1</accession>
<comment type="function">
    <text evidence="6 8">Binds 23S rRNA and is also seen to make contacts with the A and possibly P site tRNAs.</text>
</comment>
<dbReference type="HAMAP" id="MF_01342">
    <property type="entry name" value="Ribosomal_uL16"/>
    <property type="match status" value="1"/>
</dbReference>
<dbReference type="PANTHER" id="PTHR12220">
    <property type="entry name" value="50S/60S RIBOSOMAL PROTEIN L16"/>
    <property type="match status" value="1"/>
</dbReference>
<dbReference type="InterPro" id="IPR000114">
    <property type="entry name" value="Ribosomal_uL16_bact-type"/>
</dbReference>
<evidence type="ECO:0000313" key="9">
    <source>
        <dbReference type="EMBL" id="PJA47351.1"/>
    </source>
</evidence>
<dbReference type="InterPro" id="IPR047873">
    <property type="entry name" value="Ribosomal_uL16"/>
</dbReference>
<gene>
    <name evidence="6" type="primary">rplP</name>
    <name evidence="9" type="ORF">CO172_01800</name>
</gene>
<dbReference type="GO" id="GO:0003735">
    <property type="term" value="F:structural constituent of ribosome"/>
    <property type="evidence" value="ECO:0007669"/>
    <property type="project" value="InterPro"/>
</dbReference>
<evidence type="ECO:0000256" key="2">
    <source>
        <dbReference type="ARBA" id="ARBA00022555"/>
    </source>
</evidence>